<dbReference type="GO" id="GO:0009002">
    <property type="term" value="F:serine-type D-Ala-D-Ala carboxypeptidase activity"/>
    <property type="evidence" value="ECO:0007669"/>
    <property type="project" value="InterPro"/>
</dbReference>
<evidence type="ECO:0000256" key="9">
    <source>
        <dbReference type="RuleBase" id="RU004016"/>
    </source>
</evidence>
<evidence type="ECO:0000256" key="10">
    <source>
        <dbReference type="SAM" id="Phobius"/>
    </source>
</evidence>
<evidence type="ECO:0000256" key="2">
    <source>
        <dbReference type="ARBA" id="ARBA00022729"/>
    </source>
</evidence>
<dbReference type="STRING" id="1817841.A3B10_01185"/>
<keyword evidence="10" id="KW-1133">Transmembrane helix</keyword>
<dbReference type="PANTHER" id="PTHR21581">
    <property type="entry name" value="D-ALANYL-D-ALANINE CARBOXYPEPTIDASE"/>
    <property type="match status" value="1"/>
</dbReference>
<feature type="active site" description="Proton acceptor" evidence="7">
    <location>
        <position position="111"/>
    </location>
</feature>
<dbReference type="GO" id="GO:0006508">
    <property type="term" value="P:proteolysis"/>
    <property type="evidence" value="ECO:0007669"/>
    <property type="project" value="InterPro"/>
</dbReference>
<dbReference type="AlphaFoldDB" id="A0A1F5PXS7"/>
<keyword evidence="2" id="KW-0732">Signal</keyword>
<keyword evidence="4" id="KW-0133">Cell shape</keyword>
<evidence type="ECO:0000259" key="11">
    <source>
        <dbReference type="Pfam" id="PF00768"/>
    </source>
</evidence>
<keyword evidence="10" id="KW-0812">Transmembrane</keyword>
<dbReference type="SUPFAM" id="SSF56601">
    <property type="entry name" value="beta-lactamase/transpeptidase-like"/>
    <property type="match status" value="1"/>
</dbReference>
<evidence type="ECO:0000256" key="6">
    <source>
        <dbReference type="ARBA" id="ARBA00023316"/>
    </source>
</evidence>
<evidence type="ECO:0000313" key="13">
    <source>
        <dbReference type="Proteomes" id="UP000177281"/>
    </source>
</evidence>
<dbReference type="PANTHER" id="PTHR21581:SF6">
    <property type="entry name" value="TRAFFICKING PROTEIN PARTICLE COMPLEX SUBUNIT 12"/>
    <property type="match status" value="1"/>
</dbReference>
<dbReference type="EMBL" id="MFFB01000018">
    <property type="protein sequence ID" value="OGE94400.1"/>
    <property type="molecule type" value="Genomic_DNA"/>
</dbReference>
<dbReference type="GO" id="GO:0071555">
    <property type="term" value="P:cell wall organization"/>
    <property type="evidence" value="ECO:0007669"/>
    <property type="project" value="UniProtKB-KW"/>
</dbReference>
<sequence length="319" mass="35154">MFINNIRLCYHYSKNRLILQMLNKIIYIIIGFALAFVFFPRTSQDSLRAGIVSGSISNISSNQVITAPEIATNITPPNLSAKAALVYDLGSGSILYSKNLDEKLPIASLTKLMTALIVAGHVGFEDIVSIRKNDQTIIGASMGLMVGEKIQVQNLLRGMLISSSNDAALALANFTATTPEAFVQMMNDRAVSLGLTATKFANPIGWDSDDNYSNTLDLVKISQEFLKDPMLSEIVQTKETVVASVDGKYVHKLLTTNKLLLENPEIRGIKTGFTSKALGNLMILSDYNNRQIITIVLGSQNREVDSQELLNWTLRAYKW</sequence>
<gene>
    <name evidence="12" type="ORF">A3B10_01185</name>
</gene>
<keyword evidence="3" id="KW-0378">Hydrolase</keyword>
<dbReference type="PRINTS" id="PR00725">
    <property type="entry name" value="DADACBPTASE1"/>
</dbReference>
<dbReference type="GO" id="GO:0008360">
    <property type="term" value="P:regulation of cell shape"/>
    <property type="evidence" value="ECO:0007669"/>
    <property type="project" value="UniProtKB-KW"/>
</dbReference>
<dbReference type="InterPro" id="IPR012338">
    <property type="entry name" value="Beta-lactam/transpept-like"/>
</dbReference>
<dbReference type="GO" id="GO:0009252">
    <property type="term" value="P:peptidoglycan biosynthetic process"/>
    <property type="evidence" value="ECO:0007669"/>
    <property type="project" value="UniProtKB-KW"/>
</dbReference>
<feature type="transmembrane region" description="Helical" evidence="10">
    <location>
        <begin position="21"/>
        <end position="39"/>
    </location>
</feature>
<comment type="similarity">
    <text evidence="1 9">Belongs to the peptidase S11 family.</text>
</comment>
<name>A0A1F5PXS7_9BACT</name>
<dbReference type="InterPro" id="IPR001967">
    <property type="entry name" value="Peptidase_S11_N"/>
</dbReference>
<dbReference type="Pfam" id="PF00768">
    <property type="entry name" value="Peptidase_S11"/>
    <property type="match status" value="1"/>
</dbReference>
<proteinExistence type="inferred from homology"/>
<dbReference type="InterPro" id="IPR018044">
    <property type="entry name" value="Peptidase_S11"/>
</dbReference>
<evidence type="ECO:0000256" key="4">
    <source>
        <dbReference type="ARBA" id="ARBA00022960"/>
    </source>
</evidence>
<organism evidence="12 13">
    <name type="scientific">Candidatus Doudnabacteria bacterium RIFCSPLOWO2_01_FULL_44_21</name>
    <dbReference type="NCBI Taxonomy" id="1817841"/>
    <lineage>
        <taxon>Bacteria</taxon>
        <taxon>Candidatus Doudnaibacteriota</taxon>
    </lineage>
</organism>
<keyword evidence="5" id="KW-0573">Peptidoglycan synthesis</keyword>
<feature type="active site" evidence="7">
    <location>
        <position position="163"/>
    </location>
</feature>
<evidence type="ECO:0000256" key="1">
    <source>
        <dbReference type="ARBA" id="ARBA00007164"/>
    </source>
</evidence>
<protein>
    <recommendedName>
        <fullName evidence="11">Peptidase S11 D-alanyl-D-alanine carboxypeptidase A N-terminal domain-containing protein</fullName>
    </recommendedName>
</protein>
<comment type="caution">
    <text evidence="12">The sequence shown here is derived from an EMBL/GenBank/DDBJ whole genome shotgun (WGS) entry which is preliminary data.</text>
</comment>
<feature type="active site" description="Acyl-ester intermediate" evidence="7">
    <location>
        <position position="108"/>
    </location>
</feature>
<feature type="domain" description="Peptidase S11 D-alanyl-D-alanine carboxypeptidase A N-terminal" evidence="11">
    <location>
        <begin position="73"/>
        <end position="300"/>
    </location>
</feature>
<dbReference type="Proteomes" id="UP000177281">
    <property type="component" value="Unassembled WGS sequence"/>
</dbReference>
<evidence type="ECO:0000313" key="12">
    <source>
        <dbReference type="EMBL" id="OGE94400.1"/>
    </source>
</evidence>
<accession>A0A1F5PXS7</accession>
<evidence type="ECO:0000256" key="5">
    <source>
        <dbReference type="ARBA" id="ARBA00022984"/>
    </source>
</evidence>
<dbReference type="Gene3D" id="3.40.710.10">
    <property type="entry name" value="DD-peptidase/beta-lactamase superfamily"/>
    <property type="match status" value="1"/>
</dbReference>
<feature type="binding site" evidence="8">
    <location>
        <position position="270"/>
    </location>
    <ligand>
        <name>substrate</name>
    </ligand>
</feature>
<evidence type="ECO:0000256" key="8">
    <source>
        <dbReference type="PIRSR" id="PIRSR618044-2"/>
    </source>
</evidence>
<keyword evidence="6" id="KW-0961">Cell wall biogenesis/degradation</keyword>
<evidence type="ECO:0000256" key="7">
    <source>
        <dbReference type="PIRSR" id="PIRSR618044-1"/>
    </source>
</evidence>
<reference evidence="12 13" key="1">
    <citation type="journal article" date="2016" name="Nat. Commun.">
        <title>Thousands of microbial genomes shed light on interconnected biogeochemical processes in an aquifer system.</title>
        <authorList>
            <person name="Anantharaman K."/>
            <person name="Brown C.T."/>
            <person name="Hug L.A."/>
            <person name="Sharon I."/>
            <person name="Castelle C.J."/>
            <person name="Probst A.J."/>
            <person name="Thomas B.C."/>
            <person name="Singh A."/>
            <person name="Wilkins M.J."/>
            <person name="Karaoz U."/>
            <person name="Brodie E.L."/>
            <person name="Williams K.H."/>
            <person name="Hubbard S.S."/>
            <person name="Banfield J.F."/>
        </authorList>
    </citation>
    <scope>NUCLEOTIDE SEQUENCE [LARGE SCALE GENOMIC DNA]</scope>
</reference>
<keyword evidence="10" id="KW-0472">Membrane</keyword>
<evidence type="ECO:0000256" key="3">
    <source>
        <dbReference type="ARBA" id="ARBA00022801"/>
    </source>
</evidence>